<evidence type="ECO:0000313" key="4">
    <source>
        <dbReference type="EMBL" id="QSQ18431.1"/>
    </source>
</evidence>
<sequence>MLAAVETRGDAFDGSIVIDDTSVLVGISANNVVSEEEGSVAVYVLVDHTCGNAILEYLERCDDGDLSSEVDCSATCAVEAGWSCTEAPDELSVCTDINECAVNNGGCNVNATCANSPGS</sequence>
<evidence type="ECO:0000256" key="2">
    <source>
        <dbReference type="ARBA" id="ARBA00022737"/>
    </source>
</evidence>
<dbReference type="NCBIfam" id="TIGR02232">
    <property type="entry name" value="myxo_disulf_rpt"/>
    <property type="match status" value="1"/>
</dbReference>
<keyword evidence="5" id="KW-1185">Reference proteome</keyword>
<keyword evidence="3" id="KW-1015">Disulfide bond</keyword>
<evidence type="ECO:0000313" key="5">
    <source>
        <dbReference type="Proteomes" id="UP000663090"/>
    </source>
</evidence>
<protein>
    <recommendedName>
        <fullName evidence="6">Lipoprotein</fullName>
    </recommendedName>
</protein>
<dbReference type="Proteomes" id="UP000663090">
    <property type="component" value="Chromosome"/>
</dbReference>
<reference evidence="4 5" key="1">
    <citation type="submission" date="2021-02" db="EMBL/GenBank/DDBJ databases">
        <title>De Novo genome assembly of isolated myxobacteria.</title>
        <authorList>
            <person name="Stevens D.C."/>
        </authorList>
    </citation>
    <scope>NUCLEOTIDE SEQUENCE [LARGE SCALE GENOMIC DNA]</scope>
    <source>
        <strain evidence="4 5">SCHIC003</strain>
    </source>
</reference>
<accession>A0ABX7NHX6</accession>
<evidence type="ECO:0000256" key="3">
    <source>
        <dbReference type="ARBA" id="ARBA00023157"/>
    </source>
</evidence>
<evidence type="ECO:0000256" key="1">
    <source>
        <dbReference type="ARBA" id="ARBA00022729"/>
    </source>
</evidence>
<dbReference type="InterPro" id="IPR011936">
    <property type="entry name" value="Myxo_disulph_rpt"/>
</dbReference>
<proteinExistence type="predicted"/>
<dbReference type="EMBL" id="CP071091">
    <property type="protein sequence ID" value="QSQ18431.1"/>
    <property type="molecule type" value="Genomic_DNA"/>
</dbReference>
<gene>
    <name evidence="4" type="ORF">JY572_27400</name>
</gene>
<keyword evidence="2" id="KW-0677">Repeat</keyword>
<keyword evidence="1" id="KW-0732">Signal</keyword>
<dbReference type="RefSeq" id="WP_206720030.1">
    <property type="nucleotide sequence ID" value="NZ_CP071091.1"/>
</dbReference>
<evidence type="ECO:0008006" key="6">
    <source>
        <dbReference type="Google" id="ProtNLM"/>
    </source>
</evidence>
<organism evidence="4 5">
    <name type="scientific">Myxococcus landrumensis</name>
    <dbReference type="NCBI Taxonomy" id="2813577"/>
    <lineage>
        <taxon>Bacteria</taxon>
        <taxon>Pseudomonadati</taxon>
        <taxon>Myxococcota</taxon>
        <taxon>Myxococcia</taxon>
        <taxon>Myxococcales</taxon>
        <taxon>Cystobacterineae</taxon>
        <taxon>Myxococcaceae</taxon>
        <taxon>Myxococcus</taxon>
    </lineage>
</organism>
<name>A0ABX7NHX6_9BACT</name>